<protein>
    <submittedName>
        <fullName evidence="2">Unannotated protein</fullName>
    </submittedName>
</protein>
<proteinExistence type="predicted"/>
<dbReference type="InterPro" id="IPR000160">
    <property type="entry name" value="GGDEF_dom"/>
</dbReference>
<dbReference type="SMART" id="SM00267">
    <property type="entry name" value="GGDEF"/>
    <property type="match status" value="1"/>
</dbReference>
<dbReference type="SUPFAM" id="SSF55073">
    <property type="entry name" value="Nucleotide cyclase"/>
    <property type="match status" value="1"/>
</dbReference>
<name>A0A6J6QC73_9ZZZZ</name>
<dbReference type="Gene3D" id="3.30.450.40">
    <property type="match status" value="1"/>
</dbReference>
<organism evidence="2">
    <name type="scientific">freshwater metagenome</name>
    <dbReference type="NCBI Taxonomy" id="449393"/>
    <lineage>
        <taxon>unclassified sequences</taxon>
        <taxon>metagenomes</taxon>
        <taxon>ecological metagenomes</taxon>
    </lineage>
</organism>
<reference evidence="2" key="1">
    <citation type="submission" date="2020-05" db="EMBL/GenBank/DDBJ databases">
        <authorList>
            <person name="Chiriac C."/>
            <person name="Salcher M."/>
            <person name="Ghai R."/>
            <person name="Kavagutti S V."/>
        </authorList>
    </citation>
    <scope>NUCLEOTIDE SEQUENCE</scope>
</reference>
<sequence length="325" mass="35612">MIPAEKPDNEDVRLDSLRQLRLLDTLPEVQYDRITRVAQRVMAAPIALVSLVDEDRQWFLSNQGLEESETPRDVSFCAHALHAPEIFEVPDAALDERFADNPLVVGGPQIRFYAGCPIAAPDGSLIGTLCIIDTQPRKLTEVDNETLRDLAAILEQELKLRDSATHDDLTGLMNRRGFYHSGQQALAQCGRRDLPALLLFADVDGLKSVNDSFGHAVGDELICSVAEIFREAFREADVIARIGGDEFAALLVDFDSESSLAIQRFQSGIAAASLDRGTQGLAVSAALGVASYDPRSGKTLEDLMRLADQDMYLDKLTNRESANPS</sequence>
<dbReference type="AlphaFoldDB" id="A0A6J6QC73"/>
<dbReference type="Gene3D" id="3.30.70.270">
    <property type="match status" value="1"/>
</dbReference>
<dbReference type="PANTHER" id="PTHR43102">
    <property type="entry name" value="SLR1143 PROTEIN"/>
    <property type="match status" value="1"/>
</dbReference>
<dbReference type="NCBIfam" id="TIGR00254">
    <property type="entry name" value="GGDEF"/>
    <property type="match status" value="1"/>
</dbReference>
<gene>
    <name evidence="2" type="ORF">UFOPK2582_01228</name>
</gene>
<feature type="domain" description="GGDEF" evidence="1">
    <location>
        <begin position="194"/>
        <end position="325"/>
    </location>
</feature>
<accession>A0A6J6QC73</accession>
<dbReference type="CDD" id="cd01949">
    <property type="entry name" value="GGDEF"/>
    <property type="match status" value="1"/>
</dbReference>
<evidence type="ECO:0000259" key="1">
    <source>
        <dbReference type="PROSITE" id="PS50887"/>
    </source>
</evidence>
<dbReference type="SUPFAM" id="SSF55781">
    <property type="entry name" value="GAF domain-like"/>
    <property type="match status" value="1"/>
</dbReference>
<dbReference type="InterPro" id="IPR029016">
    <property type="entry name" value="GAF-like_dom_sf"/>
</dbReference>
<dbReference type="EMBL" id="CAEZXS010000158">
    <property type="protein sequence ID" value="CAB4707043.1"/>
    <property type="molecule type" value="Genomic_DNA"/>
</dbReference>
<dbReference type="InterPro" id="IPR043128">
    <property type="entry name" value="Rev_trsase/Diguanyl_cyclase"/>
</dbReference>
<dbReference type="Pfam" id="PF00990">
    <property type="entry name" value="GGDEF"/>
    <property type="match status" value="1"/>
</dbReference>
<dbReference type="Pfam" id="PF01590">
    <property type="entry name" value="GAF"/>
    <property type="match status" value="1"/>
</dbReference>
<dbReference type="PROSITE" id="PS50887">
    <property type="entry name" value="GGDEF"/>
    <property type="match status" value="1"/>
</dbReference>
<dbReference type="InterPro" id="IPR029787">
    <property type="entry name" value="Nucleotide_cyclase"/>
</dbReference>
<dbReference type="InterPro" id="IPR003018">
    <property type="entry name" value="GAF"/>
</dbReference>
<dbReference type="PANTHER" id="PTHR43102:SF2">
    <property type="entry name" value="GAF DOMAIN-CONTAINING PROTEIN"/>
    <property type="match status" value="1"/>
</dbReference>
<evidence type="ECO:0000313" key="2">
    <source>
        <dbReference type="EMBL" id="CAB4707043.1"/>
    </source>
</evidence>
<dbReference type="SMART" id="SM00065">
    <property type="entry name" value="GAF"/>
    <property type="match status" value="1"/>
</dbReference>